<evidence type="ECO:0000256" key="1">
    <source>
        <dbReference type="ARBA" id="ARBA00004479"/>
    </source>
</evidence>
<gene>
    <name evidence="8" type="ORF">CAPTEDRAFT_221835</name>
</gene>
<evidence type="ECO:0000256" key="2">
    <source>
        <dbReference type="ARBA" id="ARBA00022692"/>
    </source>
</evidence>
<dbReference type="AlphaFoldDB" id="R7VCG6"/>
<dbReference type="OrthoDB" id="10017443at2759"/>
<keyword evidence="2 7" id="KW-0812">Transmembrane</keyword>
<keyword evidence="4 7" id="KW-1133">Transmembrane helix</keyword>
<organism evidence="8">
    <name type="scientific">Capitella teleta</name>
    <name type="common">Polychaete worm</name>
    <dbReference type="NCBI Taxonomy" id="283909"/>
    <lineage>
        <taxon>Eukaryota</taxon>
        <taxon>Metazoa</taxon>
        <taxon>Spiralia</taxon>
        <taxon>Lophotrochozoa</taxon>
        <taxon>Annelida</taxon>
        <taxon>Polychaeta</taxon>
        <taxon>Sedentaria</taxon>
        <taxon>Scolecida</taxon>
        <taxon>Capitellidae</taxon>
        <taxon>Capitella</taxon>
    </lineage>
</organism>
<reference evidence="8 10" key="2">
    <citation type="journal article" date="2013" name="Nature">
        <title>Insights into bilaterian evolution from three spiralian genomes.</title>
        <authorList>
            <person name="Simakov O."/>
            <person name="Marletaz F."/>
            <person name="Cho S.J."/>
            <person name="Edsinger-Gonzales E."/>
            <person name="Havlak P."/>
            <person name="Hellsten U."/>
            <person name="Kuo D.H."/>
            <person name="Larsson T."/>
            <person name="Lv J."/>
            <person name="Arendt D."/>
            <person name="Savage R."/>
            <person name="Osoegawa K."/>
            <person name="de Jong P."/>
            <person name="Grimwood J."/>
            <person name="Chapman J.A."/>
            <person name="Shapiro H."/>
            <person name="Aerts A."/>
            <person name="Otillar R.P."/>
            <person name="Terry A.Y."/>
            <person name="Boore J.L."/>
            <person name="Grigoriev I.V."/>
            <person name="Lindberg D.R."/>
            <person name="Seaver E.C."/>
            <person name="Weisblat D.A."/>
            <person name="Putnam N.H."/>
            <person name="Rokhsar D.S."/>
        </authorList>
    </citation>
    <scope>NUCLEOTIDE SEQUENCE</scope>
    <source>
        <strain evidence="8 10">I ESC-2004</strain>
    </source>
</reference>
<keyword evidence="6" id="KW-0325">Glycoprotein</keyword>
<evidence type="ECO:0000256" key="5">
    <source>
        <dbReference type="ARBA" id="ARBA00023136"/>
    </source>
</evidence>
<dbReference type="EMBL" id="KB293237">
    <property type="protein sequence ID" value="ELU16232.1"/>
    <property type="molecule type" value="Genomic_DNA"/>
</dbReference>
<name>R7VCG6_CAPTE</name>
<evidence type="ECO:0000313" key="8">
    <source>
        <dbReference type="EMBL" id="ELU16232.1"/>
    </source>
</evidence>
<dbReference type="GO" id="GO:0016020">
    <property type="term" value="C:membrane"/>
    <property type="evidence" value="ECO:0007669"/>
    <property type="project" value="UniProtKB-SubCell"/>
</dbReference>
<evidence type="ECO:0000313" key="10">
    <source>
        <dbReference type="Proteomes" id="UP000014760"/>
    </source>
</evidence>
<dbReference type="FunCoup" id="R7VCG6">
    <property type="interactions" value="1121"/>
</dbReference>
<dbReference type="EnsemblMetazoa" id="CapteT221835">
    <property type="protein sequence ID" value="CapteP221835"/>
    <property type="gene ID" value="CapteG221835"/>
</dbReference>
<dbReference type="STRING" id="283909.R7VCG6"/>
<dbReference type="Pfam" id="PF10222">
    <property type="entry name" value="DUF2152"/>
    <property type="match status" value="1"/>
</dbReference>
<dbReference type="HOGENOM" id="CLU_023338_0_0_1"/>
<feature type="transmembrane region" description="Helical" evidence="7">
    <location>
        <begin position="20"/>
        <end position="37"/>
    </location>
</feature>
<dbReference type="PANTHER" id="PTHR31386">
    <property type="entry name" value="UNCHARACTERIZED PROTEIN KIAA2013"/>
    <property type="match status" value="1"/>
</dbReference>
<protein>
    <submittedName>
        <fullName evidence="8 9">Uncharacterized protein</fullName>
    </submittedName>
</protein>
<sequence>MDFFIIWSIDRGPGTSKKVFLILLVICGFILYAWPNWMTFGAHSPHHLDPLDLCIESKLEKFRTKVESYDAVVNHFPPFEGEKTFVSYIGNGHIATAISPESNLYIKHGRTVSVPIKFYPIISINIDGYKSSEAHVTDIRSGLVYRVQCFEAGSGYCINAASQFYVHKTRPSVLIQEFRIENPTDRAVTIDMDQIGVSDWEGVTTWDKRTNTGRRSNIDYTLSVGTVPLVDISPDLVLVVAVANVKLPETVTVNEGSTWKAHIPMVVRFSEEPVRKSTVKDHKQRLQELVEKDINTVLNIDDKMLRQEHMKVWMELWHSGFGISQSLAAGAINGDDINMTLYYVLSNSPSPIHEVERSESDRFELAKLLYFPNRCFEDHQTLQTPRLWSGASTVSALLSVVRTWFITLEKWGCETMLKAGADGVLQAAILSIGALKFSNDHLEFNTHPKDLHRDYFFRRINYGNNTHLNISVIVGDDNKAVLYASLDRNDKPYYACDAGCLDQPVSLSREIQYFPVKLTDPVTAILYITADRQHMQELREAIHFKGIAEAPAHQHHVMALHKHGHHYGGLPMLFWGSIAILITIFHMFLFKLIFNEYCQGTEGRYSRGKYNL</sequence>
<evidence type="ECO:0000256" key="4">
    <source>
        <dbReference type="ARBA" id="ARBA00022989"/>
    </source>
</evidence>
<keyword evidence="5 7" id="KW-0472">Membrane</keyword>
<dbReference type="InterPro" id="IPR018795">
    <property type="entry name" value="K2013-like"/>
</dbReference>
<reference evidence="9" key="3">
    <citation type="submission" date="2015-06" db="UniProtKB">
        <authorList>
            <consortium name="EnsemblMetazoa"/>
        </authorList>
    </citation>
    <scope>IDENTIFICATION</scope>
</reference>
<dbReference type="EMBL" id="AMQN01004326">
    <property type="status" value="NOT_ANNOTATED_CDS"/>
    <property type="molecule type" value="Genomic_DNA"/>
</dbReference>
<evidence type="ECO:0000256" key="3">
    <source>
        <dbReference type="ARBA" id="ARBA00022729"/>
    </source>
</evidence>
<evidence type="ECO:0000313" key="9">
    <source>
        <dbReference type="EnsemblMetazoa" id="CapteP221835"/>
    </source>
</evidence>
<reference evidence="10" key="1">
    <citation type="submission" date="2012-12" db="EMBL/GenBank/DDBJ databases">
        <authorList>
            <person name="Hellsten U."/>
            <person name="Grimwood J."/>
            <person name="Chapman J.A."/>
            <person name="Shapiro H."/>
            <person name="Aerts A."/>
            <person name="Otillar R.P."/>
            <person name="Terry A.Y."/>
            <person name="Boore J.L."/>
            <person name="Simakov O."/>
            <person name="Marletaz F."/>
            <person name="Cho S.-J."/>
            <person name="Edsinger-Gonzales E."/>
            <person name="Havlak P."/>
            <person name="Kuo D.-H."/>
            <person name="Larsson T."/>
            <person name="Lv J."/>
            <person name="Arendt D."/>
            <person name="Savage R."/>
            <person name="Osoegawa K."/>
            <person name="de Jong P."/>
            <person name="Lindberg D.R."/>
            <person name="Seaver E.C."/>
            <person name="Weisblat D.A."/>
            <person name="Putnam N.H."/>
            <person name="Grigoriev I.V."/>
            <person name="Rokhsar D.S."/>
        </authorList>
    </citation>
    <scope>NUCLEOTIDE SEQUENCE</scope>
    <source>
        <strain evidence="10">I ESC-2004</strain>
    </source>
</reference>
<dbReference type="OMA" id="LAEIHRW"/>
<comment type="subcellular location">
    <subcellularLocation>
        <location evidence="1">Membrane</location>
        <topology evidence="1">Single-pass type I membrane protein</topology>
    </subcellularLocation>
</comment>
<dbReference type="PANTHER" id="PTHR31386:SF2">
    <property type="entry name" value="SIMILAR TO RIKEN CDNA 2510039O18"/>
    <property type="match status" value="1"/>
</dbReference>
<accession>R7VCG6</accession>
<evidence type="ECO:0000256" key="6">
    <source>
        <dbReference type="ARBA" id="ARBA00023180"/>
    </source>
</evidence>
<evidence type="ECO:0000256" key="7">
    <source>
        <dbReference type="SAM" id="Phobius"/>
    </source>
</evidence>
<dbReference type="Proteomes" id="UP000014760">
    <property type="component" value="Unassembled WGS sequence"/>
</dbReference>
<feature type="transmembrane region" description="Helical" evidence="7">
    <location>
        <begin position="572"/>
        <end position="594"/>
    </location>
</feature>
<proteinExistence type="predicted"/>
<keyword evidence="3" id="KW-0732">Signal</keyword>
<keyword evidence="10" id="KW-1185">Reference proteome</keyword>